<evidence type="ECO:0000256" key="3">
    <source>
        <dbReference type="ARBA" id="ARBA00022840"/>
    </source>
</evidence>
<organism evidence="5 6">
    <name type="scientific">Herbidospora galbida</name>
    <dbReference type="NCBI Taxonomy" id="2575442"/>
    <lineage>
        <taxon>Bacteria</taxon>
        <taxon>Bacillati</taxon>
        <taxon>Actinomycetota</taxon>
        <taxon>Actinomycetes</taxon>
        <taxon>Streptosporangiales</taxon>
        <taxon>Streptosporangiaceae</taxon>
        <taxon>Herbidospora</taxon>
    </lineage>
</organism>
<dbReference type="InterPro" id="IPR027417">
    <property type="entry name" value="P-loop_NTPase"/>
</dbReference>
<evidence type="ECO:0000256" key="2">
    <source>
        <dbReference type="ARBA" id="ARBA00022741"/>
    </source>
</evidence>
<sequence length="648" mass="69849">MKPPVLDCLERLDVRLAEAVAAARAAYGIEAGRDAFRGLHIGEDEVTRVLRRSPGTSPLGPGSAAEVPGLGWLADRYDLSPFELNVLLVALAPEIDLRYERLYGYLQDDVTRRRPTVELTLNLLCEGTAEKIRRRSDFAADAPLLRHRLVRLVADPHQVEPPLLARYVVVDEQIADVLLDGTGLDRRLAGWCAIVHPSDGETRFKDLLDAGQRLYLRGPPGSGPVALDRMLLHADLALAPGDPVGFTDAVRCFLREAELHGAVPYLDHVDALDPHRLELTARVLADLPGPVVLGGKAVWAGGELAVRTVEIEPPEAAERRACWVAALAGRDVAAADLDLLAERFPLTPRAISEAAGASGGDTLAELSAAARGLAGHELAALADRVEPRATWADLVLPDDELDALREICARVAGQERVLRGWGFGHKLSRGTGVGVLLSGPPGTGKTMAAEVLAGELHLDLYRINLAGVVSKYIGETEKNLDRIFDAAERASAVLLLDEADALLGKRSEVRDAHDRYANIEVAYLLQRMEAFPGVTLLATNMRHNLDEAFTRRLAFSVRFPFPDQASRASIWRGIWPREVPLGPDVDADTLASRFALSGGNIKNVALAAAFLAGPGPVTLAHVLHGVRREYQKMGKALTSGELLGGDDG</sequence>
<keyword evidence="6" id="KW-1185">Reference proteome</keyword>
<dbReference type="Gene3D" id="3.40.50.300">
    <property type="entry name" value="P-loop containing nucleotide triphosphate hydrolases"/>
    <property type="match status" value="1"/>
</dbReference>
<dbReference type="InterPro" id="IPR050221">
    <property type="entry name" value="26S_Proteasome_ATPase"/>
</dbReference>
<feature type="domain" description="AAA+ ATPase" evidence="4">
    <location>
        <begin position="431"/>
        <end position="565"/>
    </location>
</feature>
<comment type="similarity">
    <text evidence="1">Belongs to the AAA ATPase family.</text>
</comment>
<dbReference type="Pfam" id="PF22977">
    <property type="entry name" value="WHD"/>
    <property type="match status" value="1"/>
</dbReference>
<dbReference type="SUPFAM" id="SSF52540">
    <property type="entry name" value="P-loop containing nucleoside triphosphate hydrolases"/>
    <property type="match status" value="1"/>
</dbReference>
<dbReference type="GO" id="GO:0016887">
    <property type="term" value="F:ATP hydrolysis activity"/>
    <property type="evidence" value="ECO:0007669"/>
    <property type="project" value="InterPro"/>
</dbReference>
<dbReference type="PANTHER" id="PTHR23073">
    <property type="entry name" value="26S PROTEASOME REGULATORY SUBUNIT"/>
    <property type="match status" value="1"/>
</dbReference>
<dbReference type="InterPro" id="IPR054472">
    <property type="entry name" value="WHD"/>
</dbReference>
<dbReference type="GO" id="GO:0005524">
    <property type="term" value="F:ATP binding"/>
    <property type="evidence" value="ECO:0007669"/>
    <property type="project" value="UniProtKB-KW"/>
</dbReference>
<evidence type="ECO:0000313" key="5">
    <source>
        <dbReference type="EMBL" id="TKK89563.1"/>
    </source>
</evidence>
<dbReference type="SMART" id="SM00382">
    <property type="entry name" value="AAA"/>
    <property type="match status" value="1"/>
</dbReference>
<dbReference type="InterPro" id="IPR003959">
    <property type="entry name" value="ATPase_AAA_core"/>
</dbReference>
<dbReference type="EMBL" id="SZQA01000006">
    <property type="protein sequence ID" value="TKK89563.1"/>
    <property type="molecule type" value="Genomic_DNA"/>
</dbReference>
<comment type="caution">
    <text evidence="5">The sequence shown here is derived from an EMBL/GenBank/DDBJ whole genome shotgun (WGS) entry which is preliminary data.</text>
</comment>
<dbReference type="Proteomes" id="UP000308705">
    <property type="component" value="Unassembled WGS sequence"/>
</dbReference>
<evidence type="ECO:0000259" key="4">
    <source>
        <dbReference type="SMART" id="SM00382"/>
    </source>
</evidence>
<dbReference type="CDD" id="cd19481">
    <property type="entry name" value="RecA-like_protease"/>
    <property type="match status" value="1"/>
</dbReference>
<keyword evidence="3 5" id="KW-0067">ATP-binding</keyword>
<reference evidence="5 6" key="1">
    <citation type="submission" date="2019-04" db="EMBL/GenBank/DDBJ databases">
        <title>Herbidospora sp. NEAU-GS14.nov., a novel actinomycete isolated from soil.</title>
        <authorList>
            <person name="Han L."/>
        </authorList>
    </citation>
    <scope>NUCLEOTIDE SEQUENCE [LARGE SCALE GENOMIC DNA]</scope>
    <source>
        <strain evidence="5 6">NEAU-GS14</strain>
    </source>
</reference>
<dbReference type="InterPro" id="IPR003593">
    <property type="entry name" value="AAA+_ATPase"/>
</dbReference>
<protein>
    <submittedName>
        <fullName evidence="5">ATP-binding protein</fullName>
    </submittedName>
</protein>
<name>A0A4V5UZR0_9ACTN</name>
<dbReference type="OrthoDB" id="9802352at2"/>
<proteinExistence type="inferred from homology"/>
<keyword evidence="2" id="KW-0547">Nucleotide-binding</keyword>
<dbReference type="Pfam" id="PF00004">
    <property type="entry name" value="AAA"/>
    <property type="match status" value="1"/>
</dbReference>
<gene>
    <name evidence="5" type="ORF">FDA94_09235</name>
</gene>
<dbReference type="RefSeq" id="WP_137246621.1">
    <property type="nucleotide sequence ID" value="NZ_SZQA01000006.1"/>
</dbReference>
<evidence type="ECO:0000256" key="1">
    <source>
        <dbReference type="ARBA" id="ARBA00006914"/>
    </source>
</evidence>
<accession>A0A4V5UZR0</accession>
<dbReference type="AlphaFoldDB" id="A0A4V5UZR0"/>
<evidence type="ECO:0000313" key="6">
    <source>
        <dbReference type="Proteomes" id="UP000308705"/>
    </source>
</evidence>